<evidence type="ECO:0000259" key="2">
    <source>
        <dbReference type="Pfam" id="PF13439"/>
    </source>
</evidence>
<dbReference type="PANTHER" id="PTHR45947:SF3">
    <property type="entry name" value="SULFOQUINOVOSYL TRANSFERASE SQD2"/>
    <property type="match status" value="1"/>
</dbReference>
<dbReference type="EMBL" id="FP565814">
    <property type="protein sequence ID" value="CBH23576.1"/>
    <property type="molecule type" value="Genomic_DNA"/>
</dbReference>
<dbReference type="SUPFAM" id="SSF53756">
    <property type="entry name" value="UDP-Glycosyltransferase/glycogen phosphorylase"/>
    <property type="match status" value="1"/>
</dbReference>
<dbReference type="InterPro" id="IPR001296">
    <property type="entry name" value="Glyco_trans_1"/>
</dbReference>
<dbReference type="InterPro" id="IPR028098">
    <property type="entry name" value="Glyco_trans_4-like_N"/>
</dbReference>
<protein>
    <submittedName>
        <fullName evidence="3">Glycosyl transferase, group 1</fullName>
    </submittedName>
</protein>
<gene>
    <name evidence="3" type="primary">rfaG</name>
    <name evidence="3" type="ordered locus">SRM_00655</name>
</gene>
<feature type="domain" description="Glycosyltransferase subfamily 4-like N-terminal" evidence="2">
    <location>
        <begin position="21"/>
        <end position="184"/>
    </location>
</feature>
<dbReference type="AlphaFoldDB" id="D5H6C1"/>
<dbReference type="HOGENOM" id="CLU_009583_0_0_10"/>
<proteinExistence type="predicted"/>
<dbReference type="GO" id="GO:0016757">
    <property type="term" value="F:glycosyltransferase activity"/>
    <property type="evidence" value="ECO:0007669"/>
    <property type="project" value="InterPro"/>
</dbReference>
<dbReference type="CDD" id="cd03811">
    <property type="entry name" value="GT4_GT28_WabH-like"/>
    <property type="match status" value="1"/>
</dbReference>
<dbReference type="KEGG" id="srm:SRM_00655"/>
<evidence type="ECO:0000313" key="4">
    <source>
        <dbReference type="Proteomes" id="UP000000933"/>
    </source>
</evidence>
<dbReference type="RefSeq" id="WP_013061094.1">
    <property type="nucleotide sequence ID" value="NC_014032.1"/>
</dbReference>
<dbReference type="PANTHER" id="PTHR45947">
    <property type="entry name" value="SULFOQUINOVOSYL TRANSFERASE SQD2"/>
    <property type="match status" value="1"/>
</dbReference>
<dbReference type="Pfam" id="PF00534">
    <property type="entry name" value="Glycos_transf_1"/>
    <property type="match status" value="1"/>
</dbReference>
<accession>D5H6C1</accession>
<dbReference type="Pfam" id="PF13439">
    <property type="entry name" value="Glyco_transf_4"/>
    <property type="match status" value="1"/>
</dbReference>
<dbReference type="InterPro" id="IPR050194">
    <property type="entry name" value="Glycosyltransferase_grp1"/>
</dbReference>
<keyword evidence="3" id="KW-0808">Transferase</keyword>
<sequence>MADRHASSLHLAFFVPTLVGGGAERVVVTLANAFAEAGHNVDLLLTSRCGPYSESVSPQVSVVNFGCEHTWHTVPALVQTLRQRQPDVLVSALFGATVAAYGATTWMRTRGESVPCLCATVHAPLPRTRKQGVRARLQAHAAHMILRRVETVVAVSRTLARSLATHVGRDRERIEVIYNPIDIDAVQSGTEAIPHDWLEDHVPVVVSAGRLHPQKDYRTLLRAVARLHDRNRRVRAIILGEGPERKRLDELSRRLGISPDTAFPGFAQNPYAFMAQADVFALSSVLEPFGNVVVEALACGTPVVATESGGPAEILHTDSATYGSLVPPQDPAAMADALAAMLSRPVDQCRLQRRARDFGVSKAVDRYYDLFEQTACGAS</sequence>
<name>D5H6C1_SALRM</name>
<reference evidence="3 4" key="1">
    <citation type="journal article" date="2010" name="ISME J.">
        <title>Fine-scale evolution: genomic, phenotypic and ecological differentiation in two coexisting Salinibacter ruber strains.</title>
        <authorList>
            <person name="Pena A."/>
            <person name="Teeling H."/>
            <person name="Huerta-Cepas J."/>
            <person name="Santos F."/>
            <person name="Yarza P."/>
            <person name="Brito-Echeverria J."/>
            <person name="Lucio M."/>
            <person name="Schmitt-Kopplin P."/>
            <person name="Meseguer I."/>
            <person name="Schenowitz C."/>
            <person name="Dossat C."/>
            <person name="Barbe V."/>
            <person name="Dopazo J."/>
            <person name="Rossello-Mora R."/>
            <person name="Schuler M."/>
            <person name="Glockner F.O."/>
            <person name="Amann R."/>
            <person name="Gabaldon T."/>
            <person name="Anton J."/>
        </authorList>
    </citation>
    <scope>NUCLEOTIDE SEQUENCE [LARGE SCALE GENOMIC DNA]</scope>
    <source>
        <strain evidence="3 4">M8</strain>
    </source>
</reference>
<organism evidence="3 4">
    <name type="scientific">Salinibacter ruber (strain M8)</name>
    <dbReference type="NCBI Taxonomy" id="761659"/>
    <lineage>
        <taxon>Bacteria</taxon>
        <taxon>Pseudomonadati</taxon>
        <taxon>Rhodothermota</taxon>
        <taxon>Rhodothermia</taxon>
        <taxon>Rhodothermales</taxon>
        <taxon>Salinibacteraceae</taxon>
        <taxon>Salinibacter</taxon>
    </lineage>
</organism>
<feature type="domain" description="Glycosyl transferase family 1" evidence="1">
    <location>
        <begin position="201"/>
        <end position="356"/>
    </location>
</feature>
<dbReference type="Gene3D" id="3.40.50.2000">
    <property type="entry name" value="Glycogen Phosphorylase B"/>
    <property type="match status" value="2"/>
</dbReference>
<dbReference type="Proteomes" id="UP000000933">
    <property type="component" value="Chromosome"/>
</dbReference>
<evidence type="ECO:0000259" key="1">
    <source>
        <dbReference type="Pfam" id="PF00534"/>
    </source>
</evidence>
<evidence type="ECO:0000313" key="3">
    <source>
        <dbReference type="EMBL" id="CBH23576.1"/>
    </source>
</evidence>
<reference evidence="4" key="2">
    <citation type="submission" date="2010-04" db="EMBL/GenBank/DDBJ databases">
        <title>Genome sequence of Salinibacter ruber M8.</title>
        <authorList>
            <consortium name="Genoscope"/>
        </authorList>
    </citation>
    <scope>NUCLEOTIDE SEQUENCE [LARGE SCALE GENOMIC DNA]</scope>
    <source>
        <strain evidence="4">M8</strain>
    </source>
</reference>